<feature type="transmembrane region" description="Helical" evidence="13">
    <location>
        <begin position="607"/>
        <end position="633"/>
    </location>
</feature>
<keyword evidence="5 13" id="KW-0812">Transmembrane</keyword>
<dbReference type="Pfam" id="PF00005">
    <property type="entry name" value="ABC_tran"/>
    <property type="match status" value="1"/>
</dbReference>
<keyword evidence="6" id="KW-0547">Nucleotide-binding</keyword>
<dbReference type="RefSeq" id="WP_002979111.1">
    <property type="nucleotide sequence ID" value="NZ_RQHF01000035.1"/>
</dbReference>
<reference evidence="16" key="1">
    <citation type="journal article" date="2019" name="PLoS Negl. Trop. Dis.">
        <title>Revisiting the worldwide diversity of Leptospira species in the environment.</title>
        <authorList>
            <person name="Vincent A.T."/>
            <person name="Schiettekatte O."/>
            <person name="Bourhy P."/>
            <person name="Veyrier F.J."/>
            <person name="Picardeau M."/>
        </authorList>
    </citation>
    <scope>NUCLEOTIDE SEQUENCE [LARGE SCALE GENOMIC DNA]</scope>
    <source>
        <strain evidence="16">201601955</strain>
    </source>
</reference>
<keyword evidence="8 13" id="KW-1133">Transmembrane helix</keyword>
<feature type="transmembrane region" description="Helical" evidence="13">
    <location>
        <begin position="527"/>
        <end position="551"/>
    </location>
</feature>
<feature type="transmembrane region" description="Helical" evidence="13">
    <location>
        <begin position="268"/>
        <end position="288"/>
    </location>
</feature>
<evidence type="ECO:0000256" key="1">
    <source>
        <dbReference type="ARBA" id="ARBA00004429"/>
    </source>
</evidence>
<evidence type="ECO:0000313" key="16">
    <source>
        <dbReference type="Proteomes" id="UP000298112"/>
    </source>
</evidence>
<dbReference type="SMART" id="SM00382">
    <property type="entry name" value="AAA"/>
    <property type="match status" value="1"/>
</dbReference>
<evidence type="ECO:0000256" key="5">
    <source>
        <dbReference type="ARBA" id="ARBA00022692"/>
    </source>
</evidence>
<keyword evidence="10" id="KW-0046">Antibiotic resistance</keyword>
<dbReference type="EMBL" id="RQHF01000035">
    <property type="protein sequence ID" value="TGM46125.1"/>
    <property type="molecule type" value="Genomic_DNA"/>
</dbReference>
<evidence type="ECO:0000256" key="7">
    <source>
        <dbReference type="ARBA" id="ARBA00022840"/>
    </source>
</evidence>
<comment type="similarity">
    <text evidence="11">Belongs to the ABC-4 integral membrane protein family.</text>
</comment>
<keyword evidence="3" id="KW-1003">Cell membrane</keyword>
<evidence type="ECO:0000256" key="13">
    <source>
        <dbReference type="SAM" id="Phobius"/>
    </source>
</evidence>
<keyword evidence="9 13" id="KW-0472">Membrane</keyword>
<dbReference type="PROSITE" id="PS50893">
    <property type="entry name" value="ABC_TRANSPORTER_2"/>
    <property type="match status" value="1"/>
</dbReference>
<proteinExistence type="inferred from homology"/>
<dbReference type="InterPro" id="IPR025857">
    <property type="entry name" value="MacB_PCD"/>
</dbReference>
<evidence type="ECO:0000256" key="11">
    <source>
        <dbReference type="ARBA" id="ARBA00038076"/>
    </source>
</evidence>
<protein>
    <submittedName>
        <fullName evidence="15">MacB family efflux pump subunit</fullName>
    </submittedName>
</protein>
<dbReference type="Pfam" id="PF12704">
    <property type="entry name" value="MacB_PCD"/>
    <property type="match status" value="1"/>
</dbReference>
<evidence type="ECO:0000259" key="14">
    <source>
        <dbReference type="PROSITE" id="PS50893"/>
    </source>
</evidence>
<evidence type="ECO:0000313" key="15">
    <source>
        <dbReference type="EMBL" id="TGM46125.1"/>
    </source>
</evidence>
<dbReference type="Gene3D" id="3.40.50.300">
    <property type="entry name" value="P-loop containing nucleotide triphosphate hydrolases"/>
    <property type="match status" value="1"/>
</dbReference>
<name>A0ABY2NJW1_9LEPT</name>
<evidence type="ECO:0000256" key="10">
    <source>
        <dbReference type="ARBA" id="ARBA00023251"/>
    </source>
</evidence>
<dbReference type="PANTHER" id="PTHR30572">
    <property type="entry name" value="MEMBRANE COMPONENT OF TRANSPORTER-RELATED"/>
    <property type="match status" value="1"/>
</dbReference>
<evidence type="ECO:0000256" key="6">
    <source>
        <dbReference type="ARBA" id="ARBA00022741"/>
    </source>
</evidence>
<comment type="subcellular location">
    <subcellularLocation>
        <location evidence="1">Cell inner membrane</location>
        <topology evidence="1">Multi-pass membrane protein</topology>
    </subcellularLocation>
</comment>
<dbReference type="InterPro" id="IPR003439">
    <property type="entry name" value="ABC_transporter-like_ATP-bd"/>
</dbReference>
<evidence type="ECO:0000256" key="2">
    <source>
        <dbReference type="ARBA" id="ARBA00022448"/>
    </source>
</evidence>
<evidence type="ECO:0000256" key="8">
    <source>
        <dbReference type="ARBA" id="ARBA00022989"/>
    </source>
</evidence>
<keyword evidence="2" id="KW-0813">Transport</keyword>
<dbReference type="InterPro" id="IPR017871">
    <property type="entry name" value="ABC_transporter-like_CS"/>
</dbReference>
<dbReference type="Pfam" id="PF02687">
    <property type="entry name" value="FtsX"/>
    <property type="match status" value="1"/>
</dbReference>
<gene>
    <name evidence="15" type="ORF">EHQ95_15855</name>
</gene>
<evidence type="ECO:0000256" key="4">
    <source>
        <dbReference type="ARBA" id="ARBA00022519"/>
    </source>
</evidence>
<dbReference type="InterPro" id="IPR017911">
    <property type="entry name" value="MacB-like_ATP-bd"/>
</dbReference>
<feature type="domain" description="ABC transporter" evidence="14">
    <location>
        <begin position="4"/>
        <end position="240"/>
    </location>
</feature>
<dbReference type="CDD" id="cd03255">
    <property type="entry name" value="ABC_MJ0796_LolCDE_FtsE"/>
    <property type="match status" value="1"/>
</dbReference>
<keyword evidence="7" id="KW-0067">ATP-binding</keyword>
<keyword evidence="16" id="KW-1185">Reference proteome</keyword>
<evidence type="ECO:0000256" key="3">
    <source>
        <dbReference type="ARBA" id="ARBA00022475"/>
    </source>
</evidence>
<organism evidence="15 16">
    <name type="scientific">Leptospira vanthielii</name>
    <dbReference type="NCBI Taxonomy" id="293085"/>
    <lineage>
        <taxon>Bacteria</taxon>
        <taxon>Pseudomonadati</taxon>
        <taxon>Spirochaetota</taxon>
        <taxon>Spirochaetia</taxon>
        <taxon>Leptospirales</taxon>
        <taxon>Leptospiraceae</taxon>
        <taxon>Leptospira</taxon>
    </lineage>
</organism>
<comment type="caution">
    <text evidence="15">The sequence shown here is derived from an EMBL/GenBank/DDBJ whole genome shotgun (WGS) entry which is preliminary data.</text>
</comment>
<dbReference type="Proteomes" id="UP000298112">
    <property type="component" value="Unassembled WGS sequence"/>
</dbReference>
<dbReference type="InterPro" id="IPR003838">
    <property type="entry name" value="ABC3_permease_C"/>
</dbReference>
<evidence type="ECO:0000256" key="9">
    <source>
        <dbReference type="ARBA" id="ARBA00023136"/>
    </source>
</evidence>
<accession>A0ABY2NJW1</accession>
<dbReference type="PANTHER" id="PTHR30572:SF4">
    <property type="entry name" value="ABC TRANSPORTER PERMEASE YTRF"/>
    <property type="match status" value="1"/>
</dbReference>
<feature type="transmembrane region" description="Helical" evidence="13">
    <location>
        <begin position="581"/>
        <end position="601"/>
    </location>
</feature>
<evidence type="ECO:0000256" key="12">
    <source>
        <dbReference type="ARBA" id="ARBA00038388"/>
    </source>
</evidence>
<dbReference type="SUPFAM" id="SSF52540">
    <property type="entry name" value="P-loop containing nucleoside triphosphate hydrolases"/>
    <property type="match status" value="1"/>
</dbReference>
<dbReference type="InterPro" id="IPR027417">
    <property type="entry name" value="P-loop_NTPase"/>
</dbReference>
<dbReference type="InterPro" id="IPR003593">
    <property type="entry name" value="AAA+_ATPase"/>
</dbReference>
<keyword evidence="4" id="KW-0997">Cell inner membrane</keyword>
<sequence length="650" mass="71508">MLAIEIHNLNKSYSIGNSKFPVLSGINLKISEGEFVAIMGPSGSGKSTLLQVMGLLDHVDSGTYTLFGRKVDGESSNTLSDMRGNLIGFVFQQFHLLSKSNAIQNVSLPSLYTDVDDTNERAVEQLQKVGLENRIHHTPNELSGGQQQRVAIARALLVDPPIIFADEPTGNLDSKSKIEIMLELQRLHREGKTIVMVTHEPEMAGYCDRIIHVSDGKIVSDEGKKKNFGKVQNLFPNTNLKRKSGWPLVQGIFLQSLFSLSSNRLRTFLSALGILFGVVCVISVMALGEGAKKSVEEQFSSLGANLVIVRTGGMRSGGVSLEAGTVNRLDVFDVVAVAKKFPEVKQISAVVNGRGQLVYGNRNWNSYITGASPNYETLRNLEPIEGRFFTEEENQKRALVCLVGNTVVKELYEGKNPVGTYLKVNRILFRVIGLLPEKGSGGFRDQDDVVLIPLNTAMRRLLNKDAVDSLEMELEKIESSEEFTTSLKRYLHERHGTNESMGNLYQVMNMADIQSAVSETNQTMTTLLIALATVSLMVGGIGIMNIMLVSVKERTKEIGLRKALGARESDIRIQFLIESTLTSLTGGIVGLVFGILSVLFLQEYFGWSIVLSFPSIGFAFLFSISIGILFGWWPSEYAAKLSPIVALRSE</sequence>
<comment type="similarity">
    <text evidence="12">Belongs to the ABC transporter superfamily. Macrolide exporter (TC 3.A.1.122) family.</text>
</comment>
<dbReference type="InterPro" id="IPR050250">
    <property type="entry name" value="Macrolide_Exporter_MacB"/>
</dbReference>
<dbReference type="PROSITE" id="PS00211">
    <property type="entry name" value="ABC_TRANSPORTER_1"/>
    <property type="match status" value="1"/>
</dbReference>